<dbReference type="PROSITE" id="PS51257">
    <property type="entry name" value="PROKAR_LIPOPROTEIN"/>
    <property type="match status" value="1"/>
</dbReference>
<comment type="caution">
    <text evidence="3">The sequence shown here is derived from an EMBL/GenBank/DDBJ whole genome shotgun (WGS) entry which is preliminary data.</text>
</comment>
<accession>A0A8J3EWA2</accession>
<feature type="coiled-coil region" evidence="1">
    <location>
        <begin position="56"/>
        <end position="83"/>
    </location>
</feature>
<sequence>MKKWLVIFSTVPFLLLGGCSSLESVNNTVTYVNEATDYVNEAITFGNEVPLIAEQAVSDQQAAKELETKLEEMKKDIKEFNELQSPDMAADLHQQMVEQNNKVLVGIDLYLNNIEDGKLDPAIVENTEMFKSIQEIAGIIEQIKQLGQ</sequence>
<feature type="chain" id="PRO_5038884902" description="Lipoprotein" evidence="2">
    <location>
        <begin position="25"/>
        <end position="148"/>
    </location>
</feature>
<evidence type="ECO:0000313" key="4">
    <source>
        <dbReference type="Proteomes" id="UP000626244"/>
    </source>
</evidence>
<evidence type="ECO:0000313" key="3">
    <source>
        <dbReference type="EMBL" id="GGI13865.1"/>
    </source>
</evidence>
<dbReference type="Proteomes" id="UP000626244">
    <property type="component" value="Unassembled WGS sequence"/>
</dbReference>
<dbReference type="InterPro" id="IPR045956">
    <property type="entry name" value="DUF6376"/>
</dbReference>
<dbReference type="EMBL" id="BMHB01000001">
    <property type="protein sequence ID" value="GGI13865.1"/>
    <property type="molecule type" value="Genomic_DNA"/>
</dbReference>
<proteinExistence type="predicted"/>
<dbReference type="RefSeq" id="WP_087998373.1">
    <property type="nucleotide sequence ID" value="NZ_JBNKIJ010000001.1"/>
</dbReference>
<evidence type="ECO:0008006" key="5">
    <source>
        <dbReference type="Google" id="ProtNLM"/>
    </source>
</evidence>
<organism evidence="3 4">
    <name type="scientific">Gottfriedia solisilvae</name>
    <dbReference type="NCBI Taxonomy" id="1516104"/>
    <lineage>
        <taxon>Bacteria</taxon>
        <taxon>Bacillati</taxon>
        <taxon>Bacillota</taxon>
        <taxon>Bacilli</taxon>
        <taxon>Bacillales</taxon>
        <taxon>Bacillaceae</taxon>
        <taxon>Gottfriedia</taxon>
    </lineage>
</organism>
<evidence type="ECO:0000256" key="2">
    <source>
        <dbReference type="SAM" id="SignalP"/>
    </source>
</evidence>
<dbReference type="Pfam" id="PF19903">
    <property type="entry name" value="DUF6376"/>
    <property type="match status" value="1"/>
</dbReference>
<dbReference type="AlphaFoldDB" id="A0A8J3EWA2"/>
<keyword evidence="2" id="KW-0732">Signal</keyword>
<protein>
    <recommendedName>
        <fullName evidence="5">Lipoprotein</fullName>
    </recommendedName>
</protein>
<keyword evidence="4" id="KW-1185">Reference proteome</keyword>
<evidence type="ECO:0000256" key="1">
    <source>
        <dbReference type="SAM" id="Coils"/>
    </source>
</evidence>
<name>A0A8J3EWA2_9BACI</name>
<feature type="signal peptide" evidence="2">
    <location>
        <begin position="1"/>
        <end position="24"/>
    </location>
</feature>
<gene>
    <name evidence="3" type="ORF">GCM10007380_20050</name>
</gene>
<keyword evidence="1" id="KW-0175">Coiled coil</keyword>
<reference evidence="4" key="1">
    <citation type="journal article" date="2019" name="Int. J. Syst. Evol. Microbiol.">
        <title>The Global Catalogue of Microorganisms (GCM) 10K type strain sequencing project: providing services to taxonomists for standard genome sequencing and annotation.</title>
        <authorList>
            <consortium name="The Broad Institute Genomics Platform"/>
            <consortium name="The Broad Institute Genome Sequencing Center for Infectious Disease"/>
            <person name="Wu L."/>
            <person name="Ma J."/>
        </authorList>
    </citation>
    <scope>NUCLEOTIDE SEQUENCE [LARGE SCALE GENOMIC DNA]</scope>
    <source>
        <strain evidence="4">CGMCC 1.14993</strain>
    </source>
</reference>
<dbReference type="OrthoDB" id="2607309at2"/>